<dbReference type="Gene3D" id="3.40.50.720">
    <property type="entry name" value="NAD(P)-binding Rossmann-like Domain"/>
    <property type="match status" value="1"/>
</dbReference>
<proteinExistence type="inferred from homology"/>
<dbReference type="EMBL" id="JBHSAY010000033">
    <property type="protein sequence ID" value="MFC4136617.1"/>
    <property type="molecule type" value="Genomic_DNA"/>
</dbReference>
<keyword evidence="6" id="KW-1185">Reference proteome</keyword>
<dbReference type="InterPro" id="IPR036291">
    <property type="entry name" value="NAD(P)-bd_dom_sf"/>
</dbReference>
<dbReference type="SUPFAM" id="SSF51735">
    <property type="entry name" value="NAD(P)-binding Rossmann-fold domains"/>
    <property type="match status" value="1"/>
</dbReference>
<feature type="domain" description="Ketoreductase" evidence="4">
    <location>
        <begin position="3"/>
        <end position="182"/>
    </location>
</feature>
<organism evidence="5 6">
    <name type="scientific">Hamadaea flava</name>
    <dbReference type="NCBI Taxonomy" id="1742688"/>
    <lineage>
        <taxon>Bacteria</taxon>
        <taxon>Bacillati</taxon>
        <taxon>Actinomycetota</taxon>
        <taxon>Actinomycetes</taxon>
        <taxon>Micromonosporales</taxon>
        <taxon>Micromonosporaceae</taxon>
        <taxon>Hamadaea</taxon>
    </lineage>
</organism>
<dbReference type="Proteomes" id="UP001595816">
    <property type="component" value="Unassembled WGS sequence"/>
</dbReference>
<dbReference type="InterPro" id="IPR020904">
    <property type="entry name" value="Sc_DH/Rdtase_CS"/>
</dbReference>
<dbReference type="InterPro" id="IPR002347">
    <property type="entry name" value="SDR_fam"/>
</dbReference>
<dbReference type="InterPro" id="IPR051911">
    <property type="entry name" value="SDR_oxidoreductase"/>
</dbReference>
<reference evidence="6" key="1">
    <citation type="journal article" date="2019" name="Int. J. Syst. Evol. Microbiol.">
        <title>The Global Catalogue of Microorganisms (GCM) 10K type strain sequencing project: providing services to taxonomists for standard genome sequencing and annotation.</title>
        <authorList>
            <consortium name="The Broad Institute Genomics Platform"/>
            <consortium name="The Broad Institute Genome Sequencing Center for Infectious Disease"/>
            <person name="Wu L."/>
            <person name="Ma J."/>
        </authorList>
    </citation>
    <scope>NUCLEOTIDE SEQUENCE [LARGE SCALE GENOMIC DNA]</scope>
    <source>
        <strain evidence="6">CGMCC 4.7289</strain>
    </source>
</reference>
<dbReference type="PRINTS" id="PR00080">
    <property type="entry name" value="SDRFAMILY"/>
</dbReference>
<dbReference type="CDD" id="cd05374">
    <property type="entry name" value="17beta-HSD-like_SDR_c"/>
    <property type="match status" value="1"/>
</dbReference>
<dbReference type="PANTHER" id="PTHR43976">
    <property type="entry name" value="SHORT CHAIN DEHYDROGENASE"/>
    <property type="match status" value="1"/>
</dbReference>
<dbReference type="PROSITE" id="PS00061">
    <property type="entry name" value="ADH_SHORT"/>
    <property type="match status" value="1"/>
</dbReference>
<dbReference type="RefSeq" id="WP_253760313.1">
    <property type="nucleotide sequence ID" value="NZ_JAMZDZ010000001.1"/>
</dbReference>
<evidence type="ECO:0000259" key="4">
    <source>
        <dbReference type="SMART" id="SM00822"/>
    </source>
</evidence>
<dbReference type="InterPro" id="IPR057326">
    <property type="entry name" value="KR_dom"/>
</dbReference>
<evidence type="ECO:0000256" key="3">
    <source>
        <dbReference type="RuleBase" id="RU000363"/>
    </source>
</evidence>
<keyword evidence="2 5" id="KW-0560">Oxidoreductase</keyword>
<evidence type="ECO:0000313" key="5">
    <source>
        <dbReference type="EMBL" id="MFC4136617.1"/>
    </source>
</evidence>
<evidence type="ECO:0000256" key="2">
    <source>
        <dbReference type="ARBA" id="ARBA00023002"/>
    </source>
</evidence>
<sequence length="269" mass="28997">MPHRWLVTGCSSGVGRALAERLVDEGEQVLVTARRTETVARFEGRPNAVVAPLDVRDEEQCRAAIDLAVDRFGGLDVLVNNAGYGQFGAVEEVSAEQVLAQFETNLFGPWRLLRLALPQWRAQGGGHALFVSSTAGFTPYPGLSAYTASKFALEGLAESLAQEATHLGVRVTILQLGAFATGYGRAMIQPSLPVAAYVPVYGEMRTAFEHFEQLPGLNDPTLFAETVVRVVREPNPPLRVPVGPDAQAHLTAALEQRAKQLAAAGEDFF</sequence>
<comment type="similarity">
    <text evidence="1 3">Belongs to the short-chain dehydrogenases/reductases (SDR) family.</text>
</comment>
<dbReference type="EC" id="1.1.-.-" evidence="5"/>
<evidence type="ECO:0000256" key="1">
    <source>
        <dbReference type="ARBA" id="ARBA00006484"/>
    </source>
</evidence>
<dbReference type="Pfam" id="PF00106">
    <property type="entry name" value="adh_short"/>
    <property type="match status" value="1"/>
</dbReference>
<dbReference type="PRINTS" id="PR00081">
    <property type="entry name" value="GDHRDH"/>
</dbReference>
<comment type="caution">
    <text evidence="5">The sequence shown here is derived from an EMBL/GenBank/DDBJ whole genome shotgun (WGS) entry which is preliminary data.</text>
</comment>
<gene>
    <name evidence="5" type="ORF">ACFOZ4_38930</name>
</gene>
<dbReference type="SMART" id="SM00822">
    <property type="entry name" value="PKS_KR"/>
    <property type="match status" value="1"/>
</dbReference>
<dbReference type="PANTHER" id="PTHR43976:SF16">
    <property type="entry name" value="SHORT-CHAIN DEHYDROGENASE_REDUCTASE FAMILY PROTEIN"/>
    <property type="match status" value="1"/>
</dbReference>
<name>A0ABV8M1W3_9ACTN</name>
<evidence type="ECO:0000313" key="6">
    <source>
        <dbReference type="Proteomes" id="UP001595816"/>
    </source>
</evidence>
<accession>A0ABV8M1W3</accession>
<protein>
    <submittedName>
        <fullName evidence="5">SDR family oxidoreductase</fullName>
        <ecNumber evidence="5">1.1.-.-</ecNumber>
    </submittedName>
</protein>
<dbReference type="GO" id="GO:0016491">
    <property type="term" value="F:oxidoreductase activity"/>
    <property type="evidence" value="ECO:0007669"/>
    <property type="project" value="UniProtKB-KW"/>
</dbReference>